<name>A0ACC4DX71_PURLI</name>
<keyword evidence="2" id="KW-1185">Reference proteome</keyword>
<accession>A0ACC4DX71</accession>
<dbReference type="Proteomes" id="UP001638806">
    <property type="component" value="Unassembled WGS sequence"/>
</dbReference>
<proteinExistence type="predicted"/>
<dbReference type="EMBL" id="JBGNUJ010000004">
    <property type="protein sequence ID" value="KAL3960688.1"/>
    <property type="molecule type" value="Genomic_DNA"/>
</dbReference>
<gene>
    <name evidence="1" type="ORF">ACCO45_005805</name>
</gene>
<evidence type="ECO:0000313" key="2">
    <source>
        <dbReference type="Proteomes" id="UP001638806"/>
    </source>
</evidence>
<sequence length="201" mass="21950">MDGGPVLPPQQIGHDRSQENLSQQSGTFQRPMARTVRLDAVVDHDKRKAALCRDVYCRYYLQWFRAVAVLHVRVPSLGSTGARIDDSRALAMGPRPGIVGPDAVSRACILHTVRRLAHTSERGPDHGASPSTPASKVEMLRSRPTAVALPRARPLLLCDTTRHDVCGTTHNATASSRETMTTMGEAQPPKYSIGRPGERRA</sequence>
<comment type="caution">
    <text evidence="1">The sequence shown here is derived from an EMBL/GenBank/DDBJ whole genome shotgun (WGS) entry which is preliminary data.</text>
</comment>
<evidence type="ECO:0000313" key="1">
    <source>
        <dbReference type="EMBL" id="KAL3960688.1"/>
    </source>
</evidence>
<reference evidence="1" key="1">
    <citation type="submission" date="2024-12" db="EMBL/GenBank/DDBJ databases">
        <title>Comparative genomics and development of molecular markers within Purpureocillium lilacinum and among Purpureocillium species.</title>
        <authorList>
            <person name="Yeh Z.-Y."/>
            <person name="Ni N.-T."/>
            <person name="Lo P.-H."/>
            <person name="Mushyakhwo K."/>
            <person name="Lin C.-F."/>
            <person name="Nai Y.-S."/>
        </authorList>
    </citation>
    <scope>NUCLEOTIDE SEQUENCE</scope>
    <source>
        <strain evidence="1">NCHU-NPUST-175</strain>
    </source>
</reference>
<organism evidence="1 2">
    <name type="scientific">Purpureocillium lilacinum</name>
    <name type="common">Paecilomyces lilacinus</name>
    <dbReference type="NCBI Taxonomy" id="33203"/>
    <lineage>
        <taxon>Eukaryota</taxon>
        <taxon>Fungi</taxon>
        <taxon>Dikarya</taxon>
        <taxon>Ascomycota</taxon>
        <taxon>Pezizomycotina</taxon>
        <taxon>Sordariomycetes</taxon>
        <taxon>Hypocreomycetidae</taxon>
        <taxon>Hypocreales</taxon>
        <taxon>Ophiocordycipitaceae</taxon>
        <taxon>Purpureocillium</taxon>
    </lineage>
</organism>
<protein>
    <submittedName>
        <fullName evidence="1">Uncharacterized protein</fullName>
    </submittedName>
</protein>